<dbReference type="AlphaFoldDB" id="A0A373FU40"/>
<keyword evidence="2" id="KW-1185">Reference proteome</keyword>
<gene>
    <name evidence="1" type="ORF">DZC30_00675</name>
</gene>
<protein>
    <submittedName>
        <fullName evidence="1">Uncharacterized protein</fullName>
    </submittedName>
</protein>
<organism evidence="1 2">
    <name type="scientific">Comamonas testosteroni</name>
    <name type="common">Pseudomonas testosteroni</name>
    <dbReference type="NCBI Taxonomy" id="285"/>
    <lineage>
        <taxon>Bacteria</taxon>
        <taxon>Pseudomonadati</taxon>
        <taxon>Pseudomonadota</taxon>
        <taxon>Betaproteobacteria</taxon>
        <taxon>Burkholderiales</taxon>
        <taxon>Comamonadaceae</taxon>
        <taxon>Comamonas</taxon>
    </lineage>
</organism>
<dbReference type="Proteomes" id="UP000261948">
    <property type="component" value="Unassembled WGS sequence"/>
</dbReference>
<evidence type="ECO:0000313" key="2">
    <source>
        <dbReference type="Proteomes" id="UP000261948"/>
    </source>
</evidence>
<dbReference type="EMBL" id="QURR01000001">
    <property type="protein sequence ID" value="RGE46955.1"/>
    <property type="molecule type" value="Genomic_DNA"/>
</dbReference>
<name>A0A373FU40_COMTE</name>
<reference evidence="1 2" key="1">
    <citation type="submission" date="2018-08" db="EMBL/GenBank/DDBJ databases">
        <title>Comamonas testosteroni strain SWCO2.</title>
        <authorList>
            <person name="Jiang N."/>
            <person name="Zhang X.Z."/>
        </authorList>
    </citation>
    <scope>NUCLEOTIDE SEQUENCE [LARGE SCALE GENOMIC DNA]</scope>
    <source>
        <strain evidence="1 2">SWCO2</strain>
    </source>
</reference>
<accession>A0A373FU40</accession>
<proteinExistence type="predicted"/>
<sequence>MHMEISTWQHYVGTLPANIQQHAEALRQSMVRVCQDSHLDGCTFLPDQTNHVEFEDAALVFSEAFAQTLLRKPLTQHEIPLLYLGYHLATRFTGTRYVHGFLLSDQAVYMQDDFSVMGEAPLPQVFALPRNPQDIPAFIQQLGQRFKGWKDWAKLEDADVDTWQREVLALLQSAIATVLAYHQQHGSQQTLQPQTIDLAKFVAAHGLGETIRAGNLPENAKKLDKVSAKFRIPAGEAIHLAIADFPFLGGPYGIALTASALYTKDLMEDPLRLPLSDVDERTLRYSDDGKEMRINGDTPLFFPNHIKSAVRDEVLELLRQQIRLLKG</sequence>
<evidence type="ECO:0000313" key="1">
    <source>
        <dbReference type="EMBL" id="RGE46955.1"/>
    </source>
</evidence>
<comment type="caution">
    <text evidence="1">The sequence shown here is derived from an EMBL/GenBank/DDBJ whole genome shotgun (WGS) entry which is preliminary data.</text>
</comment>